<dbReference type="Gene3D" id="1.20.1290.10">
    <property type="entry name" value="AhpD-like"/>
    <property type="match status" value="1"/>
</dbReference>
<dbReference type="EMBL" id="RIBY02000113">
    <property type="protein sequence ID" value="KAH9845279.1"/>
    <property type="molecule type" value="Genomic_DNA"/>
</dbReference>
<organism evidence="1 2">
    <name type="scientific">Teratosphaeria destructans</name>
    <dbReference type="NCBI Taxonomy" id="418781"/>
    <lineage>
        <taxon>Eukaryota</taxon>
        <taxon>Fungi</taxon>
        <taxon>Dikarya</taxon>
        <taxon>Ascomycota</taxon>
        <taxon>Pezizomycotina</taxon>
        <taxon>Dothideomycetes</taxon>
        <taxon>Dothideomycetidae</taxon>
        <taxon>Mycosphaerellales</taxon>
        <taxon>Teratosphaeriaceae</taxon>
        <taxon>Teratosphaeria</taxon>
    </lineage>
</organism>
<evidence type="ECO:0000313" key="1">
    <source>
        <dbReference type="EMBL" id="KAH9845279.1"/>
    </source>
</evidence>
<sequence length="250" mass="26787">MDSSATRFRGPTNKYYINNSYGIAYICPAVGLGKKLYRTVSRSTIITASANMSGGRLPPTPREKYSTREEKNGHDHLTAIASHAFGPSGEKFIWHDKQGGLMGPFPFFNASPEVGTALTDVIVKLAAVSGLPAESRETAILAVGAHYKAGFELYSHVQVANKATNLSEKQVGAIASGTKPSDLGERENVAYDVAKHLAATPGPMPQNLWDRSMKAFGKEGTVALVHYVGLYAYTCVILNAIDAPVPKEGD</sequence>
<proteinExistence type="predicted"/>
<name>A0A9W7T0X6_9PEZI</name>
<dbReference type="OrthoDB" id="2567457at2759"/>
<protein>
    <recommendedName>
        <fullName evidence="3">Carboxymuconolactone decarboxylase-like domain-containing protein</fullName>
    </recommendedName>
</protein>
<evidence type="ECO:0008006" key="3">
    <source>
        <dbReference type="Google" id="ProtNLM"/>
    </source>
</evidence>
<dbReference type="PANTHER" id="PTHR34846">
    <property type="entry name" value="4-CARBOXYMUCONOLACTONE DECARBOXYLASE FAMILY PROTEIN (AFU_ORTHOLOGUE AFUA_6G11590)"/>
    <property type="match status" value="1"/>
</dbReference>
<gene>
    <name evidence="1" type="ORF">Tdes44962_MAKER01289</name>
</gene>
<accession>A0A9W7T0X6</accession>
<dbReference type="Proteomes" id="UP001138500">
    <property type="component" value="Unassembled WGS sequence"/>
</dbReference>
<dbReference type="AlphaFoldDB" id="A0A9W7T0X6"/>
<dbReference type="SUPFAM" id="SSF69118">
    <property type="entry name" value="AhpD-like"/>
    <property type="match status" value="1"/>
</dbReference>
<comment type="caution">
    <text evidence="1">The sequence shown here is derived from an EMBL/GenBank/DDBJ whole genome shotgun (WGS) entry which is preliminary data.</text>
</comment>
<evidence type="ECO:0000313" key="2">
    <source>
        <dbReference type="Proteomes" id="UP001138500"/>
    </source>
</evidence>
<dbReference type="InterPro" id="IPR029032">
    <property type="entry name" value="AhpD-like"/>
</dbReference>
<reference evidence="1 2" key="1">
    <citation type="journal article" date="2018" name="IMA Fungus">
        <title>IMA Genome-F 10: Nine draft genome sequences of Claviceps purpurea s.lat., including C. arundinis, C. humidiphila, and C. cf. spartinae, pseudomolecules for the pitch canker pathogen Fusarium circinatum, draft genome of Davidsoniella eucalypti, Grosmannia galeiformis, Quambalaria eucalypti, and Teratosphaeria destructans.</title>
        <authorList>
            <person name="Wingfield B.D."/>
            <person name="Liu M."/>
            <person name="Nguyen H.D."/>
            <person name="Lane F.A."/>
            <person name="Morgan S.W."/>
            <person name="De Vos L."/>
            <person name="Wilken P.M."/>
            <person name="Duong T.A."/>
            <person name="Aylward J."/>
            <person name="Coetzee M.P."/>
            <person name="Dadej K."/>
            <person name="De Beer Z.W."/>
            <person name="Findlay W."/>
            <person name="Havenga M."/>
            <person name="Kolarik M."/>
            <person name="Menzies J.G."/>
            <person name="Naidoo K."/>
            <person name="Pochopski O."/>
            <person name="Shoukouhi P."/>
            <person name="Santana Q.C."/>
            <person name="Seifert K.A."/>
            <person name="Soal N."/>
            <person name="Steenkamp E.T."/>
            <person name="Tatham C.T."/>
            <person name="van der Nest M.A."/>
            <person name="Wingfield M.J."/>
        </authorList>
    </citation>
    <scope>NUCLEOTIDE SEQUENCE [LARGE SCALE GENOMIC DNA]</scope>
    <source>
        <strain evidence="1">CMW44962</strain>
    </source>
</reference>
<reference evidence="1 2" key="2">
    <citation type="journal article" date="2021" name="Curr. Genet.">
        <title>Genetic response to nitrogen starvation in the aggressive Eucalyptus foliar pathogen Teratosphaeria destructans.</title>
        <authorList>
            <person name="Havenga M."/>
            <person name="Wingfield B.D."/>
            <person name="Wingfield M.J."/>
            <person name="Dreyer L.L."/>
            <person name="Roets F."/>
            <person name="Aylward J."/>
        </authorList>
    </citation>
    <scope>NUCLEOTIDE SEQUENCE [LARGE SCALE GENOMIC DNA]</scope>
    <source>
        <strain evidence="1">CMW44962</strain>
    </source>
</reference>
<dbReference type="PANTHER" id="PTHR34846:SF11">
    <property type="entry name" value="4-CARBOXYMUCONOLACTONE DECARBOXYLASE FAMILY PROTEIN (AFU_ORTHOLOGUE AFUA_6G11590)"/>
    <property type="match status" value="1"/>
</dbReference>
<keyword evidence="2" id="KW-1185">Reference proteome</keyword>